<dbReference type="GO" id="GO:0032259">
    <property type="term" value="P:methylation"/>
    <property type="evidence" value="ECO:0007669"/>
    <property type="project" value="UniProtKB-KW"/>
</dbReference>
<dbReference type="Pfam" id="PF13649">
    <property type="entry name" value="Methyltransf_25"/>
    <property type="match status" value="1"/>
</dbReference>
<dbReference type="InterPro" id="IPR041698">
    <property type="entry name" value="Methyltransf_25"/>
</dbReference>
<evidence type="ECO:0000313" key="3">
    <source>
        <dbReference type="Proteomes" id="UP000190897"/>
    </source>
</evidence>
<dbReference type="AlphaFoldDB" id="A0A1T5DY81"/>
<accession>A0A1T5DY81</accession>
<dbReference type="InterPro" id="IPR029063">
    <property type="entry name" value="SAM-dependent_MTases_sf"/>
</dbReference>
<dbReference type="EMBL" id="FUZA01000002">
    <property type="protein sequence ID" value="SKB76792.1"/>
    <property type="molecule type" value="Genomic_DNA"/>
</dbReference>
<dbReference type="CDD" id="cd02440">
    <property type="entry name" value="AdoMet_MTases"/>
    <property type="match status" value="1"/>
</dbReference>
<dbReference type="Proteomes" id="UP000190897">
    <property type="component" value="Unassembled WGS sequence"/>
</dbReference>
<reference evidence="3" key="1">
    <citation type="submission" date="2017-02" db="EMBL/GenBank/DDBJ databases">
        <authorList>
            <person name="Varghese N."/>
            <person name="Submissions S."/>
        </authorList>
    </citation>
    <scope>NUCLEOTIDE SEQUENCE [LARGE SCALE GENOMIC DNA]</scope>
    <source>
        <strain evidence="3">DSM 22270</strain>
    </source>
</reference>
<proteinExistence type="predicted"/>
<dbReference type="Gene3D" id="3.40.50.150">
    <property type="entry name" value="Vaccinia Virus protein VP39"/>
    <property type="match status" value="1"/>
</dbReference>
<dbReference type="STRING" id="651661.SAMN05660293_02004"/>
<evidence type="ECO:0000259" key="1">
    <source>
        <dbReference type="Pfam" id="PF13649"/>
    </source>
</evidence>
<keyword evidence="2" id="KW-0808">Transferase</keyword>
<dbReference type="OrthoDB" id="9811915at2"/>
<evidence type="ECO:0000313" key="2">
    <source>
        <dbReference type="EMBL" id="SKB76792.1"/>
    </source>
</evidence>
<keyword evidence="2" id="KW-0489">Methyltransferase</keyword>
<protein>
    <submittedName>
        <fullName evidence="2">Methyltransferase domain-containing protein</fullName>
    </submittedName>
</protein>
<name>A0A1T5DY81_9BACT</name>
<feature type="domain" description="Methyltransferase" evidence="1">
    <location>
        <begin position="163"/>
        <end position="259"/>
    </location>
</feature>
<dbReference type="SUPFAM" id="SSF53335">
    <property type="entry name" value="S-adenosyl-L-methionine-dependent methyltransferases"/>
    <property type="match status" value="1"/>
</dbReference>
<organism evidence="2 3">
    <name type="scientific">Dyadobacter psychrophilus</name>
    <dbReference type="NCBI Taxonomy" id="651661"/>
    <lineage>
        <taxon>Bacteria</taxon>
        <taxon>Pseudomonadati</taxon>
        <taxon>Bacteroidota</taxon>
        <taxon>Cytophagia</taxon>
        <taxon>Cytophagales</taxon>
        <taxon>Spirosomataceae</taxon>
        <taxon>Dyadobacter</taxon>
    </lineage>
</organism>
<dbReference type="RefSeq" id="WP_082214527.1">
    <property type="nucleotide sequence ID" value="NZ_FUZA01000002.1"/>
</dbReference>
<gene>
    <name evidence="2" type="ORF">SAMN05660293_02004</name>
</gene>
<keyword evidence="3" id="KW-1185">Reference proteome</keyword>
<dbReference type="GO" id="GO:0008168">
    <property type="term" value="F:methyltransferase activity"/>
    <property type="evidence" value="ECO:0007669"/>
    <property type="project" value="UniProtKB-KW"/>
</dbReference>
<sequence length="335" mass="38318">MNKLSLAFPADAEQDIYVPVQSKNDFKFQSAAISMLYKLVSNGGPEECDYPALDELMQQLYRMKQNGRIGQKETDFLQSIFDDEFLQNTIHGYVLRKPLGYAGDYALIDMIYTYDSFGHPAYQNWDRYFHYHAATQAVRNRKAFFKSKLLEKLEGRNVPLNLLNVASGPARDLFELYQMIDPGMLNTTCVDIDADAVAFASELCRPYADQIHFRRQNVLRFSGAEKYDVIWSAGLFDYFEDRVFILALRRLLTFLKPGGEILIGNFSENNPTRGYMEIFGEWVLIHRSVAELKRLSLEAGVHPDNITVEQEPLGINLFLKIRSAIPAGQSTLCMN</sequence>